<dbReference type="Pfam" id="PF04977">
    <property type="entry name" value="DivIC"/>
    <property type="match status" value="1"/>
</dbReference>
<dbReference type="HAMAP" id="MF_00910">
    <property type="entry name" value="FtsL"/>
    <property type="match status" value="1"/>
</dbReference>
<dbReference type="EMBL" id="SIRE01000010">
    <property type="protein sequence ID" value="TBL78148.1"/>
    <property type="molecule type" value="Genomic_DNA"/>
</dbReference>
<keyword evidence="11" id="KW-1185">Reference proteome</keyword>
<dbReference type="GO" id="GO:0005886">
    <property type="term" value="C:plasma membrane"/>
    <property type="evidence" value="ECO:0007669"/>
    <property type="project" value="UniProtKB-SubCell"/>
</dbReference>
<evidence type="ECO:0000256" key="4">
    <source>
        <dbReference type="ARBA" id="ARBA00022989"/>
    </source>
</evidence>
<feature type="region of interest" description="Disordered" evidence="9">
    <location>
        <begin position="108"/>
        <end position="143"/>
    </location>
</feature>
<evidence type="ECO:0000256" key="2">
    <source>
        <dbReference type="ARBA" id="ARBA00022618"/>
    </source>
</evidence>
<dbReference type="InterPro" id="IPR011922">
    <property type="entry name" value="Cell_div_FtsL"/>
</dbReference>
<dbReference type="AlphaFoldDB" id="A0A4V2J463"/>
<feature type="compositionally biased region" description="Basic and acidic residues" evidence="9">
    <location>
        <begin position="108"/>
        <end position="117"/>
    </location>
</feature>
<sequence>MPAYIHGSLAVEQKSSQRVRVKEKKTVVTRSKSLPMQEKLLYLFTVVVCVLVAGVIIWRYAQIYEMNTRIQQMEVSIRQLESENSALKHKVEALSSPGRMLQEAKRLGMVQPEDKQISRIPNRQPSGNAGAATSGKSVAGGTP</sequence>
<evidence type="ECO:0000256" key="6">
    <source>
        <dbReference type="ARBA" id="ARBA00023306"/>
    </source>
</evidence>
<keyword evidence="2 7" id="KW-0132">Cell division</keyword>
<keyword evidence="3 7" id="KW-0812">Transmembrane</keyword>
<name>A0A4V2J463_9BACL</name>
<organism evidence="10 11">
    <name type="scientific">Paenibacillus thalictri</name>
    <dbReference type="NCBI Taxonomy" id="2527873"/>
    <lineage>
        <taxon>Bacteria</taxon>
        <taxon>Bacillati</taxon>
        <taxon>Bacillota</taxon>
        <taxon>Bacilli</taxon>
        <taxon>Bacillales</taxon>
        <taxon>Paenibacillaceae</taxon>
        <taxon>Paenibacillus</taxon>
    </lineage>
</organism>
<evidence type="ECO:0000256" key="5">
    <source>
        <dbReference type="ARBA" id="ARBA00023136"/>
    </source>
</evidence>
<keyword evidence="6 7" id="KW-0131">Cell cycle</keyword>
<evidence type="ECO:0000256" key="7">
    <source>
        <dbReference type="HAMAP-Rule" id="MF_00910"/>
    </source>
</evidence>
<comment type="caution">
    <text evidence="10">The sequence shown here is derived from an EMBL/GenBank/DDBJ whole genome shotgun (WGS) entry which is preliminary data.</text>
</comment>
<keyword evidence="4 7" id="KW-1133">Transmembrane helix</keyword>
<keyword evidence="8" id="KW-0175">Coiled coil</keyword>
<evidence type="ECO:0000313" key="10">
    <source>
        <dbReference type="EMBL" id="TBL78148.1"/>
    </source>
</evidence>
<feature type="coiled-coil region" evidence="8">
    <location>
        <begin position="63"/>
        <end position="90"/>
    </location>
</feature>
<keyword evidence="1 7" id="KW-1003">Cell membrane</keyword>
<comment type="subcellular location">
    <subcellularLocation>
        <location evidence="7">Cell membrane</location>
        <topology evidence="7">Single-pass type II membrane protein</topology>
    </subcellularLocation>
    <text evidence="7">Localizes to the division septum where it forms a ring structure.</text>
</comment>
<evidence type="ECO:0000256" key="9">
    <source>
        <dbReference type="SAM" id="MobiDB-lite"/>
    </source>
</evidence>
<dbReference type="GO" id="GO:0043093">
    <property type="term" value="P:FtsZ-dependent cytokinesis"/>
    <property type="evidence" value="ECO:0007669"/>
    <property type="project" value="UniProtKB-UniRule"/>
</dbReference>
<comment type="function">
    <text evidence="7">Essential cell division protein.</text>
</comment>
<evidence type="ECO:0000256" key="8">
    <source>
        <dbReference type="SAM" id="Coils"/>
    </source>
</evidence>
<proteinExistence type="inferred from homology"/>
<accession>A0A4V2J463</accession>
<reference evidence="10 11" key="1">
    <citation type="submission" date="2019-02" db="EMBL/GenBank/DDBJ databases">
        <title>Paenibacillus sp. nov., isolated from surface-sterilized tissue of Thalictrum simplex L.</title>
        <authorList>
            <person name="Tuo L."/>
        </authorList>
    </citation>
    <scope>NUCLEOTIDE SEQUENCE [LARGE SCALE GENOMIC DNA]</scope>
    <source>
        <strain evidence="10 11">N2SHLJ1</strain>
    </source>
</reference>
<gene>
    <name evidence="7" type="primary">ftsL</name>
    <name evidence="10" type="ORF">EYB31_14785</name>
</gene>
<dbReference type="GO" id="GO:0032153">
    <property type="term" value="C:cell division site"/>
    <property type="evidence" value="ECO:0007669"/>
    <property type="project" value="UniProtKB-UniRule"/>
</dbReference>
<dbReference type="OrthoDB" id="2988583at2"/>
<evidence type="ECO:0000256" key="3">
    <source>
        <dbReference type="ARBA" id="ARBA00022692"/>
    </source>
</evidence>
<dbReference type="Proteomes" id="UP000293142">
    <property type="component" value="Unassembled WGS sequence"/>
</dbReference>
<protein>
    <recommendedName>
        <fullName evidence="7">Cell division protein FtsL</fullName>
    </recommendedName>
</protein>
<feature type="transmembrane region" description="Helical" evidence="7">
    <location>
        <begin position="40"/>
        <end position="61"/>
    </location>
</feature>
<dbReference type="InterPro" id="IPR007060">
    <property type="entry name" value="FtsL/DivIC"/>
</dbReference>
<keyword evidence="5 7" id="KW-0472">Membrane</keyword>
<evidence type="ECO:0000313" key="11">
    <source>
        <dbReference type="Proteomes" id="UP000293142"/>
    </source>
</evidence>
<comment type="similarity">
    <text evidence="7">Belongs to the FtsL family.</text>
</comment>
<evidence type="ECO:0000256" key="1">
    <source>
        <dbReference type="ARBA" id="ARBA00022475"/>
    </source>
</evidence>